<name>A0AAE1A3V8_9GAST</name>
<organism evidence="1 2">
    <name type="scientific">Elysia crispata</name>
    <name type="common">lettuce slug</name>
    <dbReference type="NCBI Taxonomy" id="231223"/>
    <lineage>
        <taxon>Eukaryota</taxon>
        <taxon>Metazoa</taxon>
        <taxon>Spiralia</taxon>
        <taxon>Lophotrochozoa</taxon>
        <taxon>Mollusca</taxon>
        <taxon>Gastropoda</taxon>
        <taxon>Heterobranchia</taxon>
        <taxon>Euthyneura</taxon>
        <taxon>Panpulmonata</taxon>
        <taxon>Sacoglossa</taxon>
        <taxon>Placobranchoidea</taxon>
        <taxon>Plakobranchidae</taxon>
        <taxon>Elysia</taxon>
    </lineage>
</organism>
<dbReference type="Proteomes" id="UP001283361">
    <property type="component" value="Unassembled WGS sequence"/>
</dbReference>
<sequence length="78" mass="8643">MLSSLLEQLDHLSSHTQQVSDGDQLGAATHILDFSISRSDPSWISSVHNPLQTPLSRGVIPRGSVLFTTHYRLLYLAE</sequence>
<accession>A0AAE1A3V8</accession>
<dbReference type="AlphaFoldDB" id="A0AAE1A3V8"/>
<evidence type="ECO:0000313" key="2">
    <source>
        <dbReference type="Proteomes" id="UP001283361"/>
    </source>
</evidence>
<comment type="caution">
    <text evidence="1">The sequence shown here is derived from an EMBL/GenBank/DDBJ whole genome shotgun (WGS) entry which is preliminary data.</text>
</comment>
<gene>
    <name evidence="1" type="ORF">RRG08_059462</name>
</gene>
<dbReference type="EMBL" id="JAWDGP010002684">
    <property type="protein sequence ID" value="KAK3780818.1"/>
    <property type="molecule type" value="Genomic_DNA"/>
</dbReference>
<reference evidence="1" key="1">
    <citation type="journal article" date="2023" name="G3 (Bethesda)">
        <title>A reference genome for the long-term kleptoplast-retaining sea slug Elysia crispata morphotype clarki.</title>
        <authorList>
            <person name="Eastman K.E."/>
            <person name="Pendleton A.L."/>
            <person name="Shaikh M.A."/>
            <person name="Suttiyut T."/>
            <person name="Ogas R."/>
            <person name="Tomko P."/>
            <person name="Gavelis G."/>
            <person name="Widhalm J.R."/>
            <person name="Wisecaver J.H."/>
        </authorList>
    </citation>
    <scope>NUCLEOTIDE SEQUENCE</scope>
    <source>
        <strain evidence="1">ECLA1</strain>
    </source>
</reference>
<evidence type="ECO:0000313" key="1">
    <source>
        <dbReference type="EMBL" id="KAK3780818.1"/>
    </source>
</evidence>
<keyword evidence="2" id="KW-1185">Reference proteome</keyword>
<protein>
    <submittedName>
        <fullName evidence="1">Uncharacterized protein</fullName>
    </submittedName>
</protein>
<proteinExistence type="predicted"/>